<gene>
    <name evidence="2" type="ORF">J2S62_000333</name>
</gene>
<keyword evidence="3" id="KW-1185">Reference proteome</keyword>
<dbReference type="InterPro" id="IPR004143">
    <property type="entry name" value="BPL_LPL_catalytic"/>
</dbReference>
<comment type="caution">
    <text evidence="2">The sequence shown here is derived from an EMBL/GenBank/DDBJ whole genome shotgun (WGS) entry which is preliminary data.</text>
</comment>
<accession>A0ABU2AY47</accession>
<sequence length="262" mass="28639">MTSTPLTWVEQDTTLGVAEDLTYSTTLLRAVQHGDITGPLVRLYRPEPTVSFGQQDTRMPGYEAAQDQSRAHGFTPIVRKVGGRAAAYHHGSLIIDHIQPEADAMFGFRKRFEYFGELFTSVLHGLGVNAAVGEIPDEYCAGEYSVHAVLSSSHRIKLAGTAQRVVKGAWLFSTSLVVENAEPVRAVLTDVYQAIQLPLDPATVGAVDDAVPGVTVADLIDELQLAYEQRIRSEKPRGEASSHIVEMSWSDLQERVPPTVDP</sequence>
<dbReference type="InterPro" id="IPR045864">
    <property type="entry name" value="aa-tRNA-synth_II/BPL/LPL"/>
</dbReference>
<keyword evidence="2" id="KW-0436">Ligase</keyword>
<dbReference type="RefSeq" id="WP_310170545.1">
    <property type="nucleotide sequence ID" value="NZ_BAABHE010000002.1"/>
</dbReference>
<dbReference type="PROSITE" id="PS51733">
    <property type="entry name" value="BPL_LPL_CATALYTIC"/>
    <property type="match status" value="1"/>
</dbReference>
<feature type="domain" description="BPL/LPL catalytic" evidence="1">
    <location>
        <begin position="35"/>
        <end position="235"/>
    </location>
</feature>
<proteinExistence type="predicted"/>
<evidence type="ECO:0000313" key="2">
    <source>
        <dbReference type="EMBL" id="MDR7346076.1"/>
    </source>
</evidence>
<dbReference type="GO" id="GO:0016874">
    <property type="term" value="F:ligase activity"/>
    <property type="evidence" value="ECO:0007669"/>
    <property type="project" value="UniProtKB-KW"/>
</dbReference>
<dbReference type="Proteomes" id="UP001183794">
    <property type="component" value="Unassembled WGS sequence"/>
</dbReference>
<dbReference type="Pfam" id="PF21948">
    <property type="entry name" value="LplA-B_cat"/>
    <property type="match status" value="1"/>
</dbReference>
<evidence type="ECO:0000259" key="1">
    <source>
        <dbReference type="PROSITE" id="PS51733"/>
    </source>
</evidence>
<organism evidence="2 3">
    <name type="scientific">Enteractinococcus fodinae</name>
    <dbReference type="NCBI Taxonomy" id="684663"/>
    <lineage>
        <taxon>Bacteria</taxon>
        <taxon>Bacillati</taxon>
        <taxon>Actinomycetota</taxon>
        <taxon>Actinomycetes</taxon>
        <taxon>Micrococcales</taxon>
        <taxon>Micrococcaceae</taxon>
    </lineage>
</organism>
<dbReference type="EMBL" id="JAVDYJ010000001">
    <property type="protein sequence ID" value="MDR7346076.1"/>
    <property type="molecule type" value="Genomic_DNA"/>
</dbReference>
<dbReference type="SUPFAM" id="SSF55681">
    <property type="entry name" value="Class II aaRS and biotin synthetases"/>
    <property type="match status" value="1"/>
</dbReference>
<evidence type="ECO:0000313" key="3">
    <source>
        <dbReference type="Proteomes" id="UP001183794"/>
    </source>
</evidence>
<reference evidence="2 3" key="1">
    <citation type="submission" date="2023-07" db="EMBL/GenBank/DDBJ databases">
        <title>Sequencing the genomes of 1000 actinobacteria strains.</title>
        <authorList>
            <person name="Klenk H.-P."/>
        </authorList>
    </citation>
    <scope>NUCLEOTIDE SEQUENCE [LARGE SCALE GENOMIC DNA]</scope>
    <source>
        <strain evidence="2 3">DSM 22966</strain>
    </source>
</reference>
<dbReference type="Gene3D" id="3.30.930.10">
    <property type="entry name" value="Bira Bifunctional Protein, Domain 2"/>
    <property type="match status" value="1"/>
</dbReference>
<protein>
    <submittedName>
        <fullName evidence="2">Lipoate-protein ligase A</fullName>
    </submittedName>
</protein>
<name>A0ABU2AY47_9MICC</name>